<dbReference type="InterPro" id="IPR050289">
    <property type="entry name" value="TorD/DmsD_chaperones"/>
</dbReference>
<evidence type="ECO:0000313" key="2">
    <source>
        <dbReference type="EMBL" id="AKK10217.1"/>
    </source>
</evidence>
<sequence length="204" mass="21936">MGPDLLDRFAAAFTVLARLHIAPVSAEDHQAIGAMIDEWPVDGAVDEGIALMRASVAGGEDVAAIRWDHDTLYGISAAAKVAPYESVHRGEDGLVFDEHTLAVRAAFARLDVQAPRLHLEPDDHVGLELDFLAKCCLAMLDALDAGDTSRAEHLQALAHAFTEEHLAAWAPQMLRDAQDAATTKWMRGLMALTLGTVAAWQAHG</sequence>
<dbReference type="PANTHER" id="PTHR34227:SF1">
    <property type="entry name" value="DIMETHYL SULFOXIDE REDUCTASE CHAPERONE-RELATED"/>
    <property type="match status" value="1"/>
</dbReference>
<dbReference type="Proteomes" id="UP000035548">
    <property type="component" value="Chromosome"/>
</dbReference>
<organism evidence="2 3">
    <name type="scientific">Corynebacterium uterequi</name>
    <dbReference type="NCBI Taxonomy" id="1072256"/>
    <lineage>
        <taxon>Bacteria</taxon>
        <taxon>Bacillati</taxon>
        <taxon>Actinomycetota</taxon>
        <taxon>Actinomycetes</taxon>
        <taxon>Mycobacteriales</taxon>
        <taxon>Corynebacteriaceae</taxon>
        <taxon>Corynebacterium</taxon>
    </lineage>
</organism>
<proteinExistence type="predicted"/>
<protein>
    <submittedName>
        <fullName evidence="2">Putative component of anaerobic dehydrogenase</fullName>
    </submittedName>
</protein>
<accession>A0A0G3HGH0</accession>
<name>A0A0G3HGH0_9CORY</name>
<dbReference type="Pfam" id="PF02613">
    <property type="entry name" value="Nitrate_red_del"/>
    <property type="match status" value="1"/>
</dbReference>
<keyword evidence="3" id="KW-1185">Reference proteome</keyword>
<dbReference type="Gene3D" id="1.10.3480.10">
    <property type="entry name" value="TorD-like"/>
    <property type="match status" value="1"/>
</dbReference>
<evidence type="ECO:0000313" key="3">
    <source>
        <dbReference type="Proteomes" id="UP000035548"/>
    </source>
</evidence>
<dbReference type="PATRIC" id="fig|1072256.5.peg.185"/>
<dbReference type="AlphaFoldDB" id="A0A0G3HGH0"/>
<dbReference type="PANTHER" id="PTHR34227">
    <property type="entry name" value="CHAPERONE PROTEIN YCDY"/>
    <property type="match status" value="1"/>
</dbReference>
<reference evidence="3" key="2">
    <citation type="submission" date="2015-05" db="EMBL/GenBank/DDBJ databases">
        <title>Complete genome sequence of Corynebacterium uterequi DSM 45634, isolated from the uterus of a maiden mare.</title>
        <authorList>
            <person name="Ruckert C."/>
            <person name="Albersmeier A."/>
            <person name="Winkler A."/>
            <person name="Tauch A."/>
        </authorList>
    </citation>
    <scope>NUCLEOTIDE SEQUENCE [LARGE SCALE GENOMIC DNA]</scope>
    <source>
        <strain evidence="3">DSM 45634</strain>
    </source>
</reference>
<dbReference type="InterPro" id="IPR036411">
    <property type="entry name" value="TorD-like_sf"/>
</dbReference>
<evidence type="ECO:0000256" key="1">
    <source>
        <dbReference type="ARBA" id="ARBA00023186"/>
    </source>
</evidence>
<dbReference type="KEGG" id="cut:CUTER_00980"/>
<reference evidence="2 3" key="1">
    <citation type="journal article" date="2015" name="Genome Announc.">
        <title>Virulence Factor Genes Detected in the Complete Genome Sequence of Corynebacterium uterequi DSM 45634, Isolated from the Uterus of a Maiden Mare.</title>
        <authorList>
            <person name="Ruckert C."/>
            <person name="Kriete M."/>
            <person name="Jaenicke S."/>
            <person name="Winkler A."/>
            <person name="Tauch A."/>
        </authorList>
    </citation>
    <scope>NUCLEOTIDE SEQUENCE [LARGE SCALE GENOMIC DNA]</scope>
    <source>
        <strain evidence="2 3">DSM 45634</strain>
    </source>
</reference>
<dbReference type="EMBL" id="CP011546">
    <property type="protein sequence ID" value="AKK10217.1"/>
    <property type="molecule type" value="Genomic_DNA"/>
</dbReference>
<dbReference type="InterPro" id="IPR020945">
    <property type="entry name" value="DMSO/NO3_reduct_chaperone"/>
</dbReference>
<dbReference type="SUPFAM" id="SSF89155">
    <property type="entry name" value="TorD-like"/>
    <property type="match status" value="1"/>
</dbReference>
<keyword evidence="1" id="KW-0143">Chaperone</keyword>
<dbReference type="RefSeq" id="WP_052843962.1">
    <property type="nucleotide sequence ID" value="NZ_CP011546.1"/>
</dbReference>
<gene>
    <name evidence="2" type="ORF">CUTER_00980</name>
</gene>
<dbReference type="STRING" id="1072256.CUTER_00980"/>